<name>A0A9X1QF70_9BACT</name>
<proteinExistence type="predicted"/>
<evidence type="ECO:0000313" key="1">
    <source>
        <dbReference type="EMBL" id="MCF2499233.1"/>
    </source>
</evidence>
<reference evidence="1" key="1">
    <citation type="submission" date="2022-01" db="EMBL/GenBank/DDBJ databases">
        <title>Novel species in genus Dyadobacter.</title>
        <authorList>
            <person name="Ma C."/>
        </authorList>
    </citation>
    <scope>NUCLEOTIDE SEQUENCE</scope>
    <source>
        <strain evidence="1">CY357</strain>
    </source>
</reference>
<accession>A0A9X1QF70</accession>
<evidence type="ECO:0000313" key="2">
    <source>
        <dbReference type="Proteomes" id="UP001139411"/>
    </source>
</evidence>
<gene>
    <name evidence="1" type="ORF">L0661_12995</name>
</gene>
<sequence length="268" mass="30829">MKTLFLIILTITFIACKDKEVDKTSFENEPCMLLSYVTDTTGSGAKFEINYDKQNLITGTTYAYTGYFGDTTKIKSTISYYYNEGKPSSISNSENENVTRFEYNNEGLLSQKTWYEKKTIPRQRINLEWSGGKIARVKRSLFERTGAADDPKSYVEKAHDYIELELDAKGNLATLKRYSTKNELISTNTYEYDNNPNPFARLYKIQAAFFDDQEHLLSTNNRTKVITTNSMSGKVTVLDYKFNYDAAGFTKDGFYMNQRALAMQYKCK</sequence>
<dbReference type="EMBL" id="JAKFFV010000007">
    <property type="protein sequence ID" value="MCF2499233.1"/>
    <property type="molecule type" value="Genomic_DNA"/>
</dbReference>
<protein>
    <submittedName>
        <fullName evidence="1">Uncharacterized protein</fullName>
    </submittedName>
</protein>
<dbReference type="AlphaFoldDB" id="A0A9X1QF70"/>
<comment type="caution">
    <text evidence="1">The sequence shown here is derived from an EMBL/GenBank/DDBJ whole genome shotgun (WGS) entry which is preliminary data.</text>
</comment>
<dbReference type="PROSITE" id="PS51257">
    <property type="entry name" value="PROKAR_LIPOPROTEIN"/>
    <property type="match status" value="1"/>
</dbReference>
<dbReference type="Proteomes" id="UP001139411">
    <property type="component" value="Unassembled WGS sequence"/>
</dbReference>
<dbReference type="RefSeq" id="WP_235178103.1">
    <property type="nucleotide sequence ID" value="NZ_JAKFFV010000007.1"/>
</dbReference>
<organism evidence="1 2">
    <name type="scientific">Dyadobacter chenhuakuii</name>
    <dbReference type="NCBI Taxonomy" id="2909339"/>
    <lineage>
        <taxon>Bacteria</taxon>
        <taxon>Pseudomonadati</taxon>
        <taxon>Bacteroidota</taxon>
        <taxon>Cytophagia</taxon>
        <taxon>Cytophagales</taxon>
        <taxon>Spirosomataceae</taxon>
        <taxon>Dyadobacter</taxon>
    </lineage>
</organism>